<evidence type="ECO:0000256" key="3">
    <source>
        <dbReference type="ARBA" id="ARBA00023102"/>
    </source>
</evidence>
<accession>A0ABU0ITD6</accession>
<sequence length="196" mass="21689">MSRSAQVVRQTKETQIRVSIDLDGTGESKISTGIGFFDHMLESFARHGGFDLEVETKGDLHIDMHHTVEDTGIVIGAAVNQALDGFKGIRRFGHAYIPMDETLTRCALDLSNRPYLIWKVVYSRPKVGEMDTELFKEFHHAFAMNCGACVHLETLYGDNSHHIAESGFKALARALRAAVEIDPKTHGHAPSTKGVL</sequence>
<keyword evidence="4 5" id="KW-0456">Lyase</keyword>
<dbReference type="SUPFAM" id="SSF54211">
    <property type="entry name" value="Ribosomal protein S5 domain 2-like"/>
    <property type="match status" value="2"/>
</dbReference>
<dbReference type="NCBIfam" id="NF002109">
    <property type="entry name" value="PRK00951.1-5"/>
    <property type="match status" value="1"/>
</dbReference>
<evidence type="ECO:0000256" key="5">
    <source>
        <dbReference type="HAMAP-Rule" id="MF_00076"/>
    </source>
</evidence>
<reference evidence="7 8" key="1">
    <citation type="submission" date="2023-07" db="EMBL/GenBank/DDBJ databases">
        <title>Genomic Encyclopedia of Type Strains, Phase IV (KMG-IV): sequencing the most valuable type-strain genomes for metagenomic binning, comparative biology and taxonomic classification.</title>
        <authorList>
            <person name="Goeker M."/>
        </authorList>
    </citation>
    <scope>NUCLEOTIDE SEQUENCE [LARGE SCALE GENOMIC DNA]</scope>
    <source>
        <strain evidence="7 8">DSM 18695</strain>
    </source>
</reference>
<keyword evidence="8" id="KW-1185">Reference proteome</keyword>
<comment type="caution">
    <text evidence="7">The sequence shown here is derived from an EMBL/GenBank/DDBJ whole genome shotgun (WGS) entry which is preliminary data.</text>
</comment>
<dbReference type="GO" id="GO:0004424">
    <property type="term" value="F:imidazoleglycerol-phosphate dehydratase activity"/>
    <property type="evidence" value="ECO:0007669"/>
    <property type="project" value="UniProtKB-EC"/>
</dbReference>
<gene>
    <name evidence="5" type="primary">hisB</name>
    <name evidence="7" type="ORF">QO010_003054</name>
</gene>
<dbReference type="InterPro" id="IPR020568">
    <property type="entry name" value="Ribosomal_Su5_D2-typ_SF"/>
</dbReference>
<evidence type="ECO:0000256" key="6">
    <source>
        <dbReference type="RuleBase" id="RU000599"/>
    </source>
</evidence>
<dbReference type="EC" id="4.2.1.19" evidence="5 6"/>
<dbReference type="Gene3D" id="3.30.230.40">
    <property type="entry name" value="Imidazole glycerol phosphate dehydratase, domain 1"/>
    <property type="match status" value="2"/>
</dbReference>
<dbReference type="InterPro" id="IPR000807">
    <property type="entry name" value="ImidazoleglycerolP_deHydtase"/>
</dbReference>
<dbReference type="PANTHER" id="PTHR23133">
    <property type="entry name" value="IMIDAZOLEGLYCEROL-PHOSPHATE DEHYDRATASE HIS7"/>
    <property type="match status" value="1"/>
</dbReference>
<evidence type="ECO:0000256" key="2">
    <source>
        <dbReference type="ARBA" id="ARBA00022605"/>
    </source>
</evidence>
<evidence type="ECO:0000313" key="7">
    <source>
        <dbReference type="EMBL" id="MDQ0465267.1"/>
    </source>
</evidence>
<dbReference type="Proteomes" id="UP001228905">
    <property type="component" value="Unassembled WGS sequence"/>
</dbReference>
<dbReference type="NCBIfam" id="NF002114">
    <property type="entry name" value="PRK00951.2-4"/>
    <property type="match status" value="1"/>
</dbReference>
<comment type="similarity">
    <text evidence="5 6">Belongs to the imidazoleglycerol-phosphate dehydratase family.</text>
</comment>
<dbReference type="Pfam" id="PF00475">
    <property type="entry name" value="IGPD"/>
    <property type="match status" value="1"/>
</dbReference>
<dbReference type="HAMAP" id="MF_00076">
    <property type="entry name" value="HisB"/>
    <property type="match status" value="1"/>
</dbReference>
<dbReference type="CDD" id="cd07914">
    <property type="entry name" value="IGPD"/>
    <property type="match status" value="1"/>
</dbReference>
<dbReference type="InterPro" id="IPR020565">
    <property type="entry name" value="ImidazoleglycerP_deHydtase_CS"/>
</dbReference>
<keyword evidence="5" id="KW-0963">Cytoplasm</keyword>
<dbReference type="PANTHER" id="PTHR23133:SF2">
    <property type="entry name" value="IMIDAZOLEGLYCEROL-PHOSPHATE DEHYDRATASE"/>
    <property type="match status" value="1"/>
</dbReference>
<keyword evidence="3 5" id="KW-0368">Histidine biosynthesis</keyword>
<name>A0ABU0ITD6_9CAUL</name>
<proteinExistence type="inferred from homology"/>
<comment type="catalytic activity">
    <reaction evidence="5 6">
        <text>D-erythro-1-(imidazol-4-yl)glycerol 3-phosphate = 3-(imidazol-4-yl)-2-oxopropyl phosphate + H2O</text>
        <dbReference type="Rhea" id="RHEA:11040"/>
        <dbReference type="ChEBI" id="CHEBI:15377"/>
        <dbReference type="ChEBI" id="CHEBI:57766"/>
        <dbReference type="ChEBI" id="CHEBI:58278"/>
        <dbReference type="EC" id="4.2.1.19"/>
    </reaction>
</comment>
<evidence type="ECO:0000256" key="1">
    <source>
        <dbReference type="ARBA" id="ARBA00005047"/>
    </source>
</evidence>
<keyword evidence="2 5" id="KW-0028">Amino-acid biosynthesis</keyword>
<dbReference type="PROSITE" id="PS00954">
    <property type="entry name" value="IGP_DEHYDRATASE_1"/>
    <property type="match status" value="1"/>
</dbReference>
<dbReference type="PROSITE" id="PS00955">
    <property type="entry name" value="IGP_DEHYDRATASE_2"/>
    <property type="match status" value="1"/>
</dbReference>
<dbReference type="EMBL" id="JAUSVS010000006">
    <property type="protein sequence ID" value="MDQ0465267.1"/>
    <property type="molecule type" value="Genomic_DNA"/>
</dbReference>
<dbReference type="RefSeq" id="WP_307350487.1">
    <property type="nucleotide sequence ID" value="NZ_JAUSVS010000006.1"/>
</dbReference>
<comment type="pathway">
    <text evidence="1 5 6">Amino-acid biosynthesis; L-histidine biosynthesis; L-histidine from 5-phospho-alpha-D-ribose 1-diphosphate: step 6/9.</text>
</comment>
<protein>
    <recommendedName>
        <fullName evidence="5 6">Imidazoleglycerol-phosphate dehydratase</fullName>
        <shortName evidence="5">IGPD</shortName>
        <ecNumber evidence="5 6">4.2.1.19</ecNumber>
    </recommendedName>
</protein>
<comment type="subcellular location">
    <subcellularLocation>
        <location evidence="5 6">Cytoplasm</location>
    </subcellularLocation>
</comment>
<dbReference type="InterPro" id="IPR038494">
    <property type="entry name" value="IGPD_sf"/>
</dbReference>
<evidence type="ECO:0000313" key="8">
    <source>
        <dbReference type="Proteomes" id="UP001228905"/>
    </source>
</evidence>
<evidence type="ECO:0000256" key="4">
    <source>
        <dbReference type="ARBA" id="ARBA00023239"/>
    </source>
</evidence>
<dbReference type="NCBIfam" id="NF002111">
    <property type="entry name" value="PRK00951.2-1"/>
    <property type="match status" value="1"/>
</dbReference>
<organism evidence="7 8">
    <name type="scientific">Caulobacter ginsengisoli</name>
    <dbReference type="NCBI Taxonomy" id="400775"/>
    <lineage>
        <taxon>Bacteria</taxon>
        <taxon>Pseudomonadati</taxon>
        <taxon>Pseudomonadota</taxon>
        <taxon>Alphaproteobacteria</taxon>
        <taxon>Caulobacterales</taxon>
        <taxon>Caulobacteraceae</taxon>
        <taxon>Caulobacter</taxon>
    </lineage>
</organism>